<keyword evidence="2" id="KW-0315">Glutamine amidotransferase</keyword>
<dbReference type="CDD" id="cd03109">
    <property type="entry name" value="DTBS"/>
    <property type="match status" value="1"/>
</dbReference>
<dbReference type="InterPro" id="IPR027417">
    <property type="entry name" value="P-loop_NTPase"/>
</dbReference>
<evidence type="ECO:0000313" key="3">
    <source>
        <dbReference type="EMBL" id="MBT1071055.1"/>
    </source>
</evidence>
<dbReference type="PANTHER" id="PTHR21343:SF8">
    <property type="entry name" value="DRTGG DOMAIN-CONTAINING PROTEIN"/>
    <property type="match status" value="1"/>
</dbReference>
<gene>
    <name evidence="3" type="ORF">KJB30_04620</name>
</gene>
<dbReference type="EMBL" id="JAHDYS010000003">
    <property type="protein sequence ID" value="MBT1071055.1"/>
    <property type="molecule type" value="Genomic_DNA"/>
</dbReference>
<evidence type="ECO:0000256" key="2">
    <source>
        <dbReference type="ARBA" id="ARBA00022962"/>
    </source>
</evidence>
<protein>
    <submittedName>
        <fullName evidence="3">AAA family ATPase</fullName>
    </submittedName>
</protein>
<proteinExistence type="predicted"/>
<name>A0ABS5U5V8_9BACT</name>
<dbReference type="Pfam" id="PF13500">
    <property type="entry name" value="AAA_26"/>
    <property type="match status" value="1"/>
</dbReference>
<dbReference type="Proteomes" id="UP000784128">
    <property type="component" value="Unassembled WGS sequence"/>
</dbReference>
<dbReference type="Gene3D" id="3.40.50.300">
    <property type="entry name" value="P-loop containing nucleotide triphosphate hydrolases"/>
    <property type="match status" value="1"/>
</dbReference>
<evidence type="ECO:0000313" key="4">
    <source>
        <dbReference type="Proteomes" id="UP000784128"/>
    </source>
</evidence>
<comment type="subunit">
    <text evidence="1">Homohexamer.</text>
</comment>
<comment type="caution">
    <text evidence="3">The sequence shown here is derived from an EMBL/GenBank/DDBJ whole genome shotgun (WGS) entry which is preliminary data.</text>
</comment>
<dbReference type="RefSeq" id="WP_214296761.1">
    <property type="nucleotide sequence ID" value="NZ_JAHDYS010000003.1"/>
</dbReference>
<dbReference type="SUPFAM" id="SSF52540">
    <property type="entry name" value="P-loop containing nucleoside triphosphate hydrolases"/>
    <property type="match status" value="1"/>
</dbReference>
<dbReference type="SUPFAM" id="SSF75138">
    <property type="entry name" value="HprK N-terminal domain-like"/>
    <property type="match status" value="1"/>
</dbReference>
<dbReference type="Gene3D" id="3.40.1390.20">
    <property type="entry name" value="HprK N-terminal domain-like"/>
    <property type="match status" value="1"/>
</dbReference>
<accession>A0ABS5U5V8</accession>
<organism evidence="3 4">
    <name type="scientific">Pelotalea chapellei</name>
    <dbReference type="NCBI Taxonomy" id="44671"/>
    <lineage>
        <taxon>Bacteria</taxon>
        <taxon>Pseudomonadati</taxon>
        <taxon>Thermodesulfobacteriota</taxon>
        <taxon>Desulfuromonadia</taxon>
        <taxon>Geobacterales</taxon>
        <taxon>Geobacteraceae</taxon>
        <taxon>Pelotalea</taxon>
    </lineage>
</organism>
<reference evidence="3 4" key="1">
    <citation type="submission" date="2021-05" db="EMBL/GenBank/DDBJ databases">
        <title>The draft genome of Geobacter chapellei DSM 13688.</title>
        <authorList>
            <person name="Xu Z."/>
            <person name="Masuda Y."/>
            <person name="Itoh H."/>
            <person name="Senoo K."/>
        </authorList>
    </citation>
    <scope>NUCLEOTIDE SEQUENCE [LARGE SCALE GENOMIC DNA]</scope>
    <source>
        <strain evidence="3 4">DSM 13688</strain>
    </source>
</reference>
<dbReference type="InterPro" id="IPR028979">
    <property type="entry name" value="Ser_kin/Pase_Hpr-like_N_sf"/>
</dbReference>
<evidence type="ECO:0000256" key="1">
    <source>
        <dbReference type="ARBA" id="ARBA00011643"/>
    </source>
</evidence>
<sequence>MAKKLFIAAMDKNSGKTTTCISLMHLALKKYRRVGYIKPFGGQTLTFRRKLVDKDAALMAQVFELTGDIEMISPVVIRPETTRQVIDGKISPAALQERIQLAFETLQQECDFIIIEGSGHPGVGSVMQLSNARIARLLDAPLLLVTGGGLGSVIDRLSMILAFFEKEQVDVRAILVNMLLADKREQTLDYLRRALKNEGFHVIGGFDYHPLLANPTLRRISTLLGLPLQGNKRELQRIIYKVLVGAASTQRVMELLTEPSLILVTSSRDELLVTLAHLYKMPEYRSLVVGLIISGSTPVSPITQQILDRSKIPYMRSVHKVSTELYQIISKDTPKLIPEDREKLDLIRTLAEQEIDFDAIDELFAPNELQNKGKRG</sequence>
<dbReference type="PANTHER" id="PTHR21343">
    <property type="entry name" value="DETHIOBIOTIN SYNTHETASE"/>
    <property type="match status" value="1"/>
</dbReference>
<keyword evidence="4" id="KW-1185">Reference proteome</keyword>